<protein>
    <submittedName>
        <fullName evidence="2">cAMP-binding domain of CRP or a regulatory subunit of cAMP-dependent protein kinases</fullName>
    </submittedName>
</protein>
<keyword evidence="3" id="KW-1185">Reference proteome</keyword>
<gene>
    <name evidence="2" type="ORF">SAMN05444412_11036</name>
</gene>
<accession>A0A1H3S1L3</accession>
<dbReference type="RefSeq" id="WP_019598552.1">
    <property type="nucleotide sequence ID" value="NZ_FNQC01000010.1"/>
</dbReference>
<dbReference type="Proteomes" id="UP000199663">
    <property type="component" value="Unassembled WGS sequence"/>
</dbReference>
<dbReference type="InterPro" id="IPR018490">
    <property type="entry name" value="cNMP-bd_dom_sf"/>
</dbReference>
<dbReference type="InterPro" id="IPR000595">
    <property type="entry name" value="cNMP-bd_dom"/>
</dbReference>
<comment type="caution">
    <text evidence="2">The sequence shown here is derived from an EMBL/GenBank/DDBJ whole genome shotgun (WGS) entry which is preliminary data.</text>
</comment>
<dbReference type="EMBL" id="FNQC01000010">
    <property type="protein sequence ID" value="SDZ31764.1"/>
    <property type="molecule type" value="Genomic_DNA"/>
</dbReference>
<dbReference type="Pfam" id="PF00027">
    <property type="entry name" value="cNMP_binding"/>
    <property type="match status" value="1"/>
</dbReference>
<evidence type="ECO:0000313" key="3">
    <source>
        <dbReference type="Proteomes" id="UP000199663"/>
    </source>
</evidence>
<evidence type="ECO:0000259" key="1">
    <source>
        <dbReference type="Pfam" id="PF00027"/>
    </source>
</evidence>
<proteinExistence type="predicted"/>
<evidence type="ECO:0000313" key="2">
    <source>
        <dbReference type="EMBL" id="SDZ31764.1"/>
    </source>
</evidence>
<dbReference type="Gene3D" id="2.60.120.10">
    <property type="entry name" value="Jelly Rolls"/>
    <property type="match status" value="1"/>
</dbReference>
<feature type="domain" description="Cyclic nucleotide-binding" evidence="1">
    <location>
        <begin position="32"/>
        <end position="117"/>
    </location>
</feature>
<dbReference type="InterPro" id="IPR014710">
    <property type="entry name" value="RmlC-like_jellyroll"/>
</dbReference>
<organism evidence="2 3">
    <name type="scientific">Rhodonellum ikkaensis</name>
    <dbReference type="NCBI Taxonomy" id="336829"/>
    <lineage>
        <taxon>Bacteria</taxon>
        <taxon>Pseudomonadati</taxon>
        <taxon>Bacteroidota</taxon>
        <taxon>Cytophagia</taxon>
        <taxon>Cytophagales</taxon>
        <taxon>Cytophagaceae</taxon>
        <taxon>Rhodonellum</taxon>
    </lineage>
</organism>
<name>A0A1H3S1L3_9BACT</name>
<sequence length="189" mass="22002">MGIEDALRKQIEAIVILTDNEYDLVLRHFEAKNYKKHQYVVQAGSSAPYDHFVSKGLLKSSFTDEDGKEHIIQFAMEDWWISDPQAYHNRLDATLNIDCLENTQALAISIDNREKLCVECQKMEYFFLKKTTAGYIALQKRILSLMSQNSEDRYRLFKELYPDLVNRLPKKLIASYLGISRETLSRLSI</sequence>
<dbReference type="SUPFAM" id="SSF51206">
    <property type="entry name" value="cAMP-binding domain-like"/>
    <property type="match status" value="1"/>
</dbReference>
<reference evidence="2 3" key="1">
    <citation type="submission" date="2016-10" db="EMBL/GenBank/DDBJ databases">
        <authorList>
            <person name="Varghese N."/>
            <person name="Submissions S."/>
        </authorList>
    </citation>
    <scope>NUCLEOTIDE SEQUENCE [LARGE SCALE GENOMIC DNA]</scope>
    <source>
        <strain evidence="2 3">DSM 17997</strain>
    </source>
</reference>